<protein>
    <submittedName>
        <fullName evidence="1">Uncharacterized protein</fullName>
    </submittedName>
</protein>
<evidence type="ECO:0000313" key="2">
    <source>
        <dbReference type="Proteomes" id="UP000688137"/>
    </source>
</evidence>
<organism evidence="1 2">
    <name type="scientific">Paramecium primaurelia</name>
    <dbReference type="NCBI Taxonomy" id="5886"/>
    <lineage>
        <taxon>Eukaryota</taxon>
        <taxon>Sar</taxon>
        <taxon>Alveolata</taxon>
        <taxon>Ciliophora</taxon>
        <taxon>Intramacronucleata</taxon>
        <taxon>Oligohymenophorea</taxon>
        <taxon>Peniculida</taxon>
        <taxon>Parameciidae</taxon>
        <taxon>Paramecium</taxon>
    </lineage>
</organism>
<keyword evidence="2" id="KW-1185">Reference proteome</keyword>
<dbReference type="OMA" id="ESCVIAY"/>
<name>A0A8S1PNM9_PARPR</name>
<dbReference type="InterPro" id="IPR032942">
    <property type="entry name" value="BPI/LBP/Plunc"/>
</dbReference>
<sequence length="497" mass="55986">MNIILFTVLFFVRADHIPEFKAALDFNQINSFKQHILKPIITLIQGAHLPLDIQMKQSFPLIGNVELEINEVYLQELTLNWDDTFIMPYQNKEDSIILQLRQTNITIEAFTRLVFGGWQVLNTGTVFKLQNLDFSLVIQFDPTTSKRSWGFKPIIKYVDIALTRMQFIMDNVIIPPQAGINAFVDLLTPMIIKQTKKMILQVASPALGVLSQNQRLQIAQQLGDYMYQFQITFTQPPSVIYGQTTFMSLQLDIQIENVDTGNGCPIFDTGSLPNRVHSHQALELILGGNIIDQLLWLLIDSKKLDLTIDNSMLENIDLPISLTTNGMKLIIPDFYEAYGPDKGIYIRIYGQTAEQQMYIRSGRLLGAMTVMMDFIVDTNSSNYPNNKSDCESCVIAYTAEVELGVMVTIFNKSPQLFAASVMLVKIIDIDQTSGELLTVQQLSIMQTLNSLVGALLPTINQDLQKGIQNPFIGFFGLKEIDITMGDSFISLGVVLNE</sequence>
<dbReference type="PANTHER" id="PTHR10504:SF131">
    <property type="entry name" value="BPI2 DOMAIN-CONTAINING PROTEIN"/>
    <property type="match status" value="1"/>
</dbReference>
<gene>
    <name evidence="1" type="ORF">PPRIM_AZ9-3.1.T1260035</name>
</gene>
<dbReference type="Proteomes" id="UP000688137">
    <property type="component" value="Unassembled WGS sequence"/>
</dbReference>
<dbReference type="EMBL" id="CAJJDM010000129">
    <property type="protein sequence ID" value="CAD8105070.1"/>
    <property type="molecule type" value="Genomic_DNA"/>
</dbReference>
<reference evidence="1" key="1">
    <citation type="submission" date="2021-01" db="EMBL/GenBank/DDBJ databases">
        <authorList>
            <consortium name="Genoscope - CEA"/>
            <person name="William W."/>
        </authorList>
    </citation>
    <scope>NUCLEOTIDE SEQUENCE</scope>
</reference>
<comment type="caution">
    <text evidence="1">The sequence shown here is derived from an EMBL/GenBank/DDBJ whole genome shotgun (WGS) entry which is preliminary data.</text>
</comment>
<evidence type="ECO:0000313" key="1">
    <source>
        <dbReference type="EMBL" id="CAD8105070.1"/>
    </source>
</evidence>
<dbReference type="AlphaFoldDB" id="A0A8S1PNM9"/>
<proteinExistence type="predicted"/>
<accession>A0A8S1PNM9</accession>
<dbReference type="PANTHER" id="PTHR10504">
    <property type="entry name" value="BACTERICIDAL PERMEABILITY-INCREASING BPI PROTEIN-RELATED"/>
    <property type="match status" value="1"/>
</dbReference>